<comment type="similarity">
    <text evidence="1">Belongs to the protein kinase superfamily. ADCK protein kinase family.</text>
</comment>
<dbReference type="AlphaFoldDB" id="A0A0M3I401"/>
<dbReference type="WBParaSite" id="ALUE_0001144301-mRNA-1">
    <property type="protein sequence ID" value="ALUE_0001144301-mRNA-1"/>
    <property type="gene ID" value="ALUE_0001144301"/>
</dbReference>
<evidence type="ECO:0000313" key="6">
    <source>
        <dbReference type="WBParaSite" id="ALUE_0001144301-mRNA-1"/>
    </source>
</evidence>
<name>A0A0M3I401_ASCLU</name>
<dbReference type="PROSITE" id="PS50902">
    <property type="entry name" value="FLAVODOXIN_LIKE"/>
    <property type="match status" value="1"/>
</dbReference>
<dbReference type="InterPro" id="IPR011009">
    <property type="entry name" value="Kinase-like_dom_sf"/>
</dbReference>
<evidence type="ECO:0000256" key="2">
    <source>
        <dbReference type="SAM" id="MobiDB-lite"/>
    </source>
</evidence>
<proteinExistence type="inferred from homology"/>
<accession>A0A0M3I401</accession>
<feature type="compositionally biased region" description="Acidic residues" evidence="2">
    <location>
        <begin position="975"/>
        <end position="986"/>
    </location>
</feature>
<reference evidence="6" key="1">
    <citation type="submission" date="2016-05" db="UniProtKB">
        <authorList>
            <consortium name="WormBaseParasite"/>
        </authorList>
    </citation>
    <scope>IDENTIFICATION</scope>
</reference>
<evidence type="ECO:0000256" key="3">
    <source>
        <dbReference type="SAM" id="Phobius"/>
    </source>
</evidence>
<dbReference type="Gene3D" id="3.40.50.360">
    <property type="match status" value="1"/>
</dbReference>
<dbReference type="InterPro" id="IPR008254">
    <property type="entry name" value="Flavodoxin/NO_synth"/>
</dbReference>
<dbReference type="SUPFAM" id="SSF56112">
    <property type="entry name" value="Protein kinase-like (PK-like)"/>
    <property type="match status" value="1"/>
</dbReference>
<keyword evidence="3" id="KW-0812">Transmembrane</keyword>
<dbReference type="SUPFAM" id="SSF52218">
    <property type="entry name" value="Flavoproteins"/>
    <property type="match status" value="1"/>
</dbReference>
<dbReference type="PANTHER" id="PTHR45890">
    <property type="entry name" value="AARF DOMAIN CONTAINING KINASE 2 (PREDICTED)"/>
    <property type="match status" value="1"/>
</dbReference>
<sequence length="1018" mass="115649">MKTSLPPVFSSTFPYPCLYLTTATGIMYAESGTFGQMDSEKQQPSEQFAPLNGARVPMFIAVQKNGLPEAIDKMHTNCVRKRLIDIFSLSKELPSTFFSRCSVDYVLKKAGDGLESNVWRTFQRDAVMKSLRSPWLISSEIGAERGVEEIERSRNIFIRFFVCIFGTTLWLLKLTVRITTLSVRFAPLGLTCPLVLCSDRIRRLWWSFALWTIQKSGPTLVKLGQWASTRRDIFSKDFCDKMAVLHTKTTHRSWGRASRSALDALFPGIDWSSFIVAIQSDPIGSGCIAQVYKAKVDLDKFYAATGIKFAHPEGKKILDVAIKVAERGVRESIEIDLSILRCCTRLAEMIAPSLLFVNPISCLDQFETVLKRQVDLRNEANALKRFSRNFDVDKTGIRFPLVLCFSKDVIIETFEEGMYVNRLVTGDHEILAHQAASVKRRVALMGARALLKMIFVDNFVHGDLHPGNILIRFNDRHNGLNDVHRAPETGSLFLKMVDSVKETVGWVHEPRIRFTENLEYNDEPTLVILDTGIAVEETPDNLKNLRALFRAVVEKRGYDVGQLLLDHAPQHRCKDPEQFCSEIENVVRIARSKGSLRTLNISEMLNELFSIVSRHQVSLETSFTTVVIAVMVLEGFGRSLDPDLDLFQCARPYLLSGQVELGNVYFWYIRMLVLTYDLLHLARIVHSTMPGGPGTGQSSTPNSLESLVRAAEKDDLLLYLTAFCGVVMPGCVYVLYHYIHKMYSEYSKKREEERLAEERARSAVTVFFASEGNEGERVAHLVAERLAHESPPVVDLSNVDVEDFSQYMGIGMFVVNSVKGGREPESVEWFFDWLEDVSTERKSKKRKERGCRRMHFAVLGIDNSIRGHSRYNRAAKTLARRLRAIGAKPLCALTSADRNRIESVEEQADAWADRLLEALDDFTLPEERSPMSLFGTRESSDDSSSSDNYLYERSPEQYFSKQRREVKRKSRLGDENEEQSDLSEVESVDRHASRGWAIQRPMAEANSLRRRAKEDEEF</sequence>
<dbReference type="Pfam" id="PF03109">
    <property type="entry name" value="ABC1"/>
    <property type="match status" value="1"/>
</dbReference>
<evidence type="ECO:0000259" key="4">
    <source>
        <dbReference type="PROSITE" id="PS50902"/>
    </source>
</evidence>
<evidence type="ECO:0000256" key="1">
    <source>
        <dbReference type="ARBA" id="ARBA00009670"/>
    </source>
</evidence>
<feature type="domain" description="Flavodoxin-like" evidence="4">
    <location>
        <begin position="764"/>
        <end position="916"/>
    </location>
</feature>
<feature type="region of interest" description="Disordered" evidence="2">
    <location>
        <begin position="927"/>
        <end position="1018"/>
    </location>
</feature>
<keyword evidence="3" id="KW-0472">Membrane</keyword>
<dbReference type="Proteomes" id="UP000036681">
    <property type="component" value="Unplaced"/>
</dbReference>
<organism evidence="5 6">
    <name type="scientific">Ascaris lumbricoides</name>
    <name type="common">Giant roundworm</name>
    <dbReference type="NCBI Taxonomy" id="6252"/>
    <lineage>
        <taxon>Eukaryota</taxon>
        <taxon>Metazoa</taxon>
        <taxon>Ecdysozoa</taxon>
        <taxon>Nematoda</taxon>
        <taxon>Chromadorea</taxon>
        <taxon>Rhabditida</taxon>
        <taxon>Spirurina</taxon>
        <taxon>Ascaridomorpha</taxon>
        <taxon>Ascaridoidea</taxon>
        <taxon>Ascarididae</taxon>
        <taxon>Ascaris</taxon>
    </lineage>
</organism>
<dbReference type="GO" id="GO:0005739">
    <property type="term" value="C:mitochondrion"/>
    <property type="evidence" value="ECO:0007669"/>
    <property type="project" value="TreeGrafter"/>
</dbReference>
<evidence type="ECO:0000313" key="5">
    <source>
        <dbReference type="Proteomes" id="UP000036681"/>
    </source>
</evidence>
<dbReference type="Pfam" id="PF00258">
    <property type="entry name" value="Flavodoxin_1"/>
    <property type="match status" value="1"/>
</dbReference>
<keyword evidence="5" id="KW-1185">Reference proteome</keyword>
<dbReference type="CDD" id="cd13971">
    <property type="entry name" value="ADCK2-like"/>
    <property type="match status" value="1"/>
</dbReference>
<dbReference type="InterPro" id="IPR044095">
    <property type="entry name" value="ADCK2_dom"/>
</dbReference>
<dbReference type="InterPro" id="IPR004147">
    <property type="entry name" value="ABC1_dom"/>
</dbReference>
<dbReference type="PANTHER" id="PTHR45890:SF1">
    <property type="entry name" value="AARF DOMAIN CONTAINING KINASE 2"/>
    <property type="match status" value="1"/>
</dbReference>
<keyword evidence="3" id="KW-1133">Transmembrane helix</keyword>
<dbReference type="InterPro" id="IPR029039">
    <property type="entry name" value="Flavoprotein-like_sf"/>
</dbReference>
<dbReference type="GO" id="GO:0010181">
    <property type="term" value="F:FMN binding"/>
    <property type="evidence" value="ECO:0007669"/>
    <property type="project" value="InterPro"/>
</dbReference>
<dbReference type="InterPro" id="IPR052402">
    <property type="entry name" value="ADCK_kinase"/>
</dbReference>
<protein>
    <submittedName>
        <fullName evidence="6">Flavodoxin-like domain-containing protein</fullName>
    </submittedName>
</protein>
<feature type="transmembrane region" description="Helical" evidence="3">
    <location>
        <begin position="716"/>
        <end position="739"/>
    </location>
</feature>